<evidence type="ECO:0000313" key="2">
    <source>
        <dbReference type="Proteomes" id="UP001165186"/>
    </source>
</evidence>
<organism evidence="1 2">
    <name type="scientific">Neofusicoccum parvum</name>
    <dbReference type="NCBI Taxonomy" id="310453"/>
    <lineage>
        <taxon>Eukaryota</taxon>
        <taxon>Fungi</taxon>
        <taxon>Dikarya</taxon>
        <taxon>Ascomycota</taxon>
        <taxon>Pezizomycotina</taxon>
        <taxon>Dothideomycetes</taxon>
        <taxon>Dothideomycetes incertae sedis</taxon>
        <taxon>Botryosphaeriales</taxon>
        <taxon>Botryosphaeriaceae</taxon>
        <taxon>Neofusicoccum</taxon>
    </lineage>
</organism>
<keyword evidence="2" id="KW-1185">Reference proteome</keyword>
<dbReference type="EMBL" id="BSXG01000096">
    <property type="protein sequence ID" value="GME41146.1"/>
    <property type="molecule type" value="Genomic_DNA"/>
</dbReference>
<name>A0ACB5SHB9_9PEZI</name>
<sequence>MRRSSLFITVAQLLVFYNTVAATWNVPDEYAITPSADGHFFQQSDGGPFFWQADTAWLLFHRLNYSECESYFADRAAKGFNMVLAVGFTQIGIDSPNRNGDLTFIDQDVTRPNEAYWAYIDSIVELAWSRGIRIALVPAWGKYVHSDTNVGSVINTTTAEPFGHFIGQRYPYLPKLLVADTNPWWTNKTAIKADYAAGGPAPAHPHTDWSEVYGGLAHGIVAGERAAVSSATWRPLLTIHPTNQWFGGGPVALASAFFAGRDWLAFDACQSGHADFPPNPPVPWWNARRGWEPVERMYAAGEVAGGRTRPVLDNEAHYEGRFDNGKSAYPYWNASDVRVGSWQAAFSGAAGVTYGADNVMQMYIPGLFDHSGSGPARSWADDIHLPGSDQIQYIKKLWFWQLKADIVKATDDRRVTASRDTEGSWIMVYTPTGEAFSIETGVLKECNVSASWYDPLTGVYTAFVYTQYWVLVLESSE</sequence>
<comment type="caution">
    <text evidence="1">The sequence shown here is derived from an EMBL/GenBank/DDBJ whole genome shotgun (WGS) entry which is preliminary data.</text>
</comment>
<proteinExistence type="predicted"/>
<evidence type="ECO:0000313" key="1">
    <source>
        <dbReference type="EMBL" id="GME41146.1"/>
    </source>
</evidence>
<protein>
    <submittedName>
        <fullName evidence="1">Uncharacterized protein BCR38DRAFT_456783</fullName>
    </submittedName>
</protein>
<dbReference type="Proteomes" id="UP001165186">
    <property type="component" value="Unassembled WGS sequence"/>
</dbReference>
<gene>
    <name evidence="1" type="primary">g11687</name>
    <name evidence="1" type="ORF">NpPPO83_00011687</name>
</gene>
<accession>A0ACB5SHB9</accession>
<reference evidence="1" key="1">
    <citation type="submission" date="2024-09" db="EMBL/GenBank/DDBJ databases">
        <title>Draft Genome Sequences of Neofusicoccum parvum.</title>
        <authorList>
            <person name="Ashida A."/>
            <person name="Camagna M."/>
            <person name="Tanaka A."/>
            <person name="Takemoto D."/>
        </authorList>
    </citation>
    <scope>NUCLEOTIDE SEQUENCE</scope>
    <source>
        <strain evidence="1">PPO83</strain>
    </source>
</reference>